<reference evidence="2 3" key="1">
    <citation type="submission" date="2020-01" db="EMBL/GenBank/DDBJ databases">
        <authorList>
            <person name="Gupta K D."/>
        </authorList>
    </citation>
    <scope>NUCLEOTIDE SEQUENCE [LARGE SCALE GENOMIC DNA]</scope>
</reference>
<proteinExistence type="predicted"/>
<dbReference type="Proteomes" id="UP000467700">
    <property type="component" value="Unassembled WGS sequence"/>
</dbReference>
<keyword evidence="3" id="KW-1185">Reference proteome</keyword>
<dbReference type="InterPro" id="IPR036047">
    <property type="entry name" value="F-box-like_dom_sf"/>
</dbReference>
<dbReference type="Pfam" id="PF12937">
    <property type="entry name" value="F-box-like"/>
    <property type="match status" value="1"/>
</dbReference>
<dbReference type="InterPro" id="IPR001810">
    <property type="entry name" value="F-box_dom"/>
</dbReference>
<name>A0A8S0WTB7_CYCAE</name>
<dbReference type="SUPFAM" id="SSF81383">
    <property type="entry name" value="F-box domain"/>
    <property type="match status" value="1"/>
</dbReference>
<sequence>MCLCPVCGTHAAAERGQLCGAFPPRPSQIHHSCRDLKTLEAQISTTKTFLAHLESHLLILRSECNRAHDRFTHQLPPEIISRIFGFCVSREGDLSPFDLGTVCKRWREIAWSTSQLWTSLDVDLNWLEINSQARSWLIEEWLSRSGELPLSISVTYVEMDLAPPPHAILENIVDVLNRFSRRWQDLDLSIPFTLLPALCGNGDGVSILNTLHISPPEILDDAEEEVVPQLAYPFQITNAIPSPQRVAITSFPFSMVGIDWLNVTDISFYAIPIYDFHSLLREAPNLIKCVVDIQDDTSRPPAPPIIERPCLIDLYIGLHQTFQTSPSLIFDPISLPRLKKATYRCRHQPFAAFTAFIERSRCSLETLILDGVVDEGAGLDIIFMDDDDIWNPL</sequence>
<protein>
    <recommendedName>
        <fullName evidence="1">F-box domain-containing protein</fullName>
    </recommendedName>
</protein>
<dbReference type="OrthoDB" id="2269034at2759"/>
<organism evidence="2 3">
    <name type="scientific">Cyclocybe aegerita</name>
    <name type="common">Black poplar mushroom</name>
    <name type="synonym">Agrocybe aegerita</name>
    <dbReference type="NCBI Taxonomy" id="1973307"/>
    <lineage>
        <taxon>Eukaryota</taxon>
        <taxon>Fungi</taxon>
        <taxon>Dikarya</taxon>
        <taxon>Basidiomycota</taxon>
        <taxon>Agaricomycotina</taxon>
        <taxon>Agaricomycetes</taxon>
        <taxon>Agaricomycetidae</taxon>
        <taxon>Agaricales</taxon>
        <taxon>Agaricineae</taxon>
        <taxon>Bolbitiaceae</taxon>
        <taxon>Cyclocybe</taxon>
    </lineage>
</organism>
<evidence type="ECO:0000313" key="2">
    <source>
        <dbReference type="EMBL" id="CAA7265066.1"/>
    </source>
</evidence>
<dbReference type="AlphaFoldDB" id="A0A8S0WTB7"/>
<dbReference type="Gene3D" id="1.20.1280.50">
    <property type="match status" value="1"/>
</dbReference>
<comment type="caution">
    <text evidence="2">The sequence shown here is derived from an EMBL/GenBank/DDBJ whole genome shotgun (WGS) entry which is preliminary data.</text>
</comment>
<feature type="domain" description="F-box" evidence="1">
    <location>
        <begin position="74"/>
        <end position="121"/>
    </location>
</feature>
<evidence type="ECO:0000259" key="1">
    <source>
        <dbReference type="Pfam" id="PF12937"/>
    </source>
</evidence>
<dbReference type="EMBL" id="CACVBS010000046">
    <property type="protein sequence ID" value="CAA7265066.1"/>
    <property type="molecule type" value="Genomic_DNA"/>
</dbReference>
<gene>
    <name evidence="2" type="ORF">AAE3_LOCUS7315</name>
</gene>
<accession>A0A8S0WTB7</accession>
<evidence type="ECO:0000313" key="3">
    <source>
        <dbReference type="Proteomes" id="UP000467700"/>
    </source>
</evidence>